<evidence type="ECO:0000313" key="1">
    <source>
        <dbReference type="EMBL" id="CAB0018278.1"/>
    </source>
</evidence>
<evidence type="ECO:0000313" key="2">
    <source>
        <dbReference type="Proteomes" id="UP000479000"/>
    </source>
</evidence>
<dbReference type="AlphaFoldDB" id="A0A6H5HND9"/>
<feature type="non-terminal residue" evidence="1">
    <location>
        <position position="128"/>
    </location>
</feature>
<organism evidence="1 2">
    <name type="scientific">Nesidiocoris tenuis</name>
    <dbReference type="NCBI Taxonomy" id="355587"/>
    <lineage>
        <taxon>Eukaryota</taxon>
        <taxon>Metazoa</taxon>
        <taxon>Ecdysozoa</taxon>
        <taxon>Arthropoda</taxon>
        <taxon>Hexapoda</taxon>
        <taxon>Insecta</taxon>
        <taxon>Pterygota</taxon>
        <taxon>Neoptera</taxon>
        <taxon>Paraneoptera</taxon>
        <taxon>Hemiptera</taxon>
        <taxon>Heteroptera</taxon>
        <taxon>Panheteroptera</taxon>
        <taxon>Cimicomorpha</taxon>
        <taxon>Miridae</taxon>
        <taxon>Dicyphina</taxon>
        <taxon>Nesidiocoris</taxon>
    </lineage>
</organism>
<accession>A0A6H5HND9</accession>
<gene>
    <name evidence="1" type="ORF">NTEN_LOCUS22187</name>
</gene>
<dbReference type="EMBL" id="CADCXU010032442">
    <property type="protein sequence ID" value="CAB0018278.1"/>
    <property type="molecule type" value="Genomic_DNA"/>
</dbReference>
<name>A0A6H5HND9_9HEMI</name>
<dbReference type="Proteomes" id="UP000479000">
    <property type="component" value="Unassembled WGS sequence"/>
</dbReference>
<protein>
    <submittedName>
        <fullName evidence="1">Uncharacterized protein</fullName>
    </submittedName>
</protein>
<sequence length="128" mass="14250">MLPPTPGLDDVTYPSLDSIPVFNTCAAEVMRQHLGDALDFLADIHTITKLKMAADKLKVSGNVTDRGDVEISTRCAGVWSLHSNFLKVKSHARRCTPTVFNCSRTRARMESPRVAVEQCGTRETQYRK</sequence>
<dbReference type="OrthoDB" id="6270916at2759"/>
<keyword evidence="2" id="KW-1185">Reference proteome</keyword>
<reference evidence="1 2" key="1">
    <citation type="submission" date="2020-02" db="EMBL/GenBank/DDBJ databases">
        <authorList>
            <person name="Ferguson B K."/>
        </authorList>
    </citation>
    <scope>NUCLEOTIDE SEQUENCE [LARGE SCALE GENOMIC DNA]</scope>
</reference>
<proteinExistence type="predicted"/>